<dbReference type="STRING" id="1664694.A0A0N1P4F8"/>
<evidence type="ECO:0000256" key="1">
    <source>
        <dbReference type="SAM" id="MobiDB-lite"/>
    </source>
</evidence>
<feature type="compositionally biased region" description="Polar residues" evidence="1">
    <location>
        <begin position="234"/>
        <end position="248"/>
    </location>
</feature>
<feature type="region of interest" description="Disordered" evidence="1">
    <location>
        <begin position="824"/>
        <end position="844"/>
    </location>
</feature>
<dbReference type="Pfam" id="PF02862">
    <property type="entry name" value="DDHD"/>
    <property type="match status" value="1"/>
</dbReference>
<evidence type="ECO:0000313" key="4">
    <source>
        <dbReference type="Proteomes" id="UP000038010"/>
    </source>
</evidence>
<comment type="caution">
    <text evidence="3">The sequence shown here is derived from an EMBL/GenBank/DDBJ whole genome shotgun (WGS) entry which is preliminary data.</text>
</comment>
<dbReference type="OrthoDB" id="431378at2759"/>
<dbReference type="Pfam" id="PF23465">
    <property type="entry name" value="DUF7131"/>
    <property type="match status" value="1"/>
</dbReference>
<dbReference type="PANTHER" id="PTHR23509:SF10">
    <property type="entry name" value="LD21067P"/>
    <property type="match status" value="1"/>
</dbReference>
<dbReference type="GeneID" id="28741973"/>
<feature type="compositionally biased region" description="Basic and acidic residues" evidence="1">
    <location>
        <begin position="310"/>
        <end position="321"/>
    </location>
</feature>
<accession>A0A0N1P4F8</accession>
<feature type="region of interest" description="Disordered" evidence="1">
    <location>
        <begin position="912"/>
        <end position="933"/>
    </location>
</feature>
<dbReference type="GO" id="GO:0005737">
    <property type="term" value="C:cytoplasm"/>
    <property type="evidence" value="ECO:0007669"/>
    <property type="project" value="TreeGrafter"/>
</dbReference>
<organism evidence="3 4">
    <name type="scientific">Cyphellophora attinorum</name>
    <dbReference type="NCBI Taxonomy" id="1664694"/>
    <lineage>
        <taxon>Eukaryota</taxon>
        <taxon>Fungi</taxon>
        <taxon>Dikarya</taxon>
        <taxon>Ascomycota</taxon>
        <taxon>Pezizomycotina</taxon>
        <taxon>Eurotiomycetes</taxon>
        <taxon>Chaetothyriomycetidae</taxon>
        <taxon>Chaetothyriales</taxon>
        <taxon>Cyphellophoraceae</taxon>
        <taxon>Cyphellophora</taxon>
    </lineage>
</organism>
<dbReference type="AlphaFoldDB" id="A0A0N1P4F8"/>
<reference evidence="3 4" key="1">
    <citation type="submission" date="2015-06" db="EMBL/GenBank/DDBJ databases">
        <title>Draft genome of the ant-associated black yeast Phialophora attae CBS 131958.</title>
        <authorList>
            <person name="Moreno L.F."/>
            <person name="Stielow B.J."/>
            <person name="de Hoog S."/>
            <person name="Vicente V.A."/>
            <person name="Weiss V.A."/>
            <person name="de Vries M."/>
            <person name="Cruz L.M."/>
            <person name="Souza E.M."/>
        </authorList>
    </citation>
    <scope>NUCLEOTIDE SEQUENCE [LARGE SCALE GENOMIC DNA]</scope>
    <source>
        <strain evidence="3 4">CBS 131958</strain>
    </source>
</reference>
<dbReference type="RefSeq" id="XP_018005665.1">
    <property type="nucleotide sequence ID" value="XM_018150104.1"/>
</dbReference>
<feature type="domain" description="DDHD" evidence="2">
    <location>
        <begin position="598"/>
        <end position="910"/>
    </location>
</feature>
<dbReference type="InterPro" id="IPR004177">
    <property type="entry name" value="DDHD_dom"/>
</dbReference>
<dbReference type="InterPro" id="IPR058055">
    <property type="entry name" value="PA-PLA1"/>
</dbReference>
<feature type="compositionally biased region" description="Basic and acidic residues" evidence="1">
    <location>
        <begin position="382"/>
        <end position="395"/>
    </location>
</feature>
<dbReference type="Pfam" id="PF23463">
    <property type="entry name" value="WWE_2"/>
    <property type="match status" value="1"/>
</dbReference>
<protein>
    <submittedName>
        <fullName evidence="3">Putative phospholipase, mitochondrial</fullName>
    </submittedName>
</protein>
<gene>
    <name evidence="3" type="ORF">AB675_955</name>
</gene>
<feature type="region of interest" description="Disordered" evidence="1">
    <location>
        <begin position="306"/>
        <end position="349"/>
    </location>
</feature>
<keyword evidence="4" id="KW-1185">Reference proteome</keyword>
<dbReference type="InterPro" id="IPR057826">
    <property type="entry name" value="WWE_C20G8.02"/>
</dbReference>
<dbReference type="VEuPathDB" id="FungiDB:AB675_955"/>
<name>A0A0N1P4F8_9EURO</name>
<dbReference type="GO" id="GO:0004620">
    <property type="term" value="F:phospholipase activity"/>
    <property type="evidence" value="ECO:0007669"/>
    <property type="project" value="TreeGrafter"/>
</dbReference>
<dbReference type="Proteomes" id="UP000038010">
    <property type="component" value="Unassembled WGS sequence"/>
</dbReference>
<dbReference type="SMART" id="SM01127">
    <property type="entry name" value="DDHD"/>
    <property type="match status" value="1"/>
</dbReference>
<feature type="compositionally biased region" description="Basic and acidic residues" evidence="1">
    <location>
        <begin position="330"/>
        <end position="342"/>
    </location>
</feature>
<feature type="compositionally biased region" description="Basic and acidic residues" evidence="1">
    <location>
        <begin position="787"/>
        <end position="800"/>
    </location>
</feature>
<evidence type="ECO:0000259" key="2">
    <source>
        <dbReference type="PROSITE" id="PS51043"/>
    </source>
</evidence>
<dbReference type="InterPro" id="IPR055555">
    <property type="entry name" value="PA-PLA1_DUF7131"/>
</dbReference>
<feature type="region of interest" description="Disordered" evidence="1">
    <location>
        <begin position="1"/>
        <end position="65"/>
    </location>
</feature>
<dbReference type="PROSITE" id="PS51043">
    <property type="entry name" value="DDHD"/>
    <property type="match status" value="1"/>
</dbReference>
<dbReference type="GO" id="GO:0046872">
    <property type="term" value="F:metal ion binding"/>
    <property type="evidence" value="ECO:0007669"/>
    <property type="project" value="InterPro"/>
</dbReference>
<evidence type="ECO:0000313" key="3">
    <source>
        <dbReference type="EMBL" id="KPI45702.1"/>
    </source>
</evidence>
<proteinExistence type="predicted"/>
<feature type="region of interest" description="Disordered" evidence="1">
    <location>
        <begin position="206"/>
        <end position="248"/>
    </location>
</feature>
<feature type="region of interest" description="Disordered" evidence="1">
    <location>
        <begin position="362"/>
        <end position="395"/>
    </location>
</feature>
<feature type="compositionally biased region" description="Low complexity" evidence="1">
    <location>
        <begin position="24"/>
        <end position="37"/>
    </location>
</feature>
<sequence>MADQGKASAGFLGSLSPWSRSSTPTPKSPQVKSQPKPEGLRQAPGLDHAVNIYRPSPSLKKYPRDCPPIVAKWYYAVDVAKRKTLATQDSATDNTKTAGVPKKYVQFSDQDSEKLEAAFLSLDKDDSADDDSSPTATAVAVNEDGLFDVHVERRELEPAYWLGPVYEVRRGSWFFQDSTTVLKPADENLANQLEEGYLKVMPWRNPASARSQSQPRPRPKSQLLEQQDAPRTDGTATPTEVQSTTQQQGNTYRLFGSWMHTMVTYQDANVAYLDRTDDFVSRMSSTLWSNLGSRGGLKVIRGYVDPSAKPADKASTADKRRSQQNVPEPEASKEDGDRPPEKPKKRNALERQISSLAGIAQGVESSKEAEQDAQAEQQQEMEDAREKDGEDPDRPIDHLVLVTHGIGQRLGLRLDSVNFVHDVNTMRKTMKAVYAASPDLQAVSGDPKNCRVQVLPVCWRHLLDFPKQSLKHNRKEFDLGDADDPFDEEYPSLQDITVDGVPAVRNLLTDLAMDILLYQSAYREHIASIVKQECNRVVALFKKRTGFNGRVSLCGHSLGSAVYFDLLCRQDDAVKTRPRRVSSRTSKGPTLEVPDLKFDFPVHEFFALGSPIALFQMLKGRTIAGRNSMPTRDLAFSPFDPDPVGKDPFENTSASSARSKELIPITTSSPLMLGDFYNIFHPTDPIAYRIEPLISPAMAGLTPQALPYTKKGLFGAPGIANITQKVGQSVMSSWYGLTSGVASSLINRSLGITGEDQALPQDKPKAQAITLPNGTVVAGGPKTPIADGKKQEDLAETADRSDEVLIDSNIETLYSGFQKRRRSQASNAASAAGDEDSTVKPAVDPELEQERIKKLKREEAKVKALNSNGRVDYAIQEGMFDVSLLASIASHLSYWADEDVHHFMLGQMLTHGKRGKTDRGETGSGPQISDKDVDALSGDIANAL</sequence>
<dbReference type="EMBL" id="LFJN01000001">
    <property type="protein sequence ID" value="KPI45702.1"/>
    <property type="molecule type" value="Genomic_DNA"/>
</dbReference>
<feature type="region of interest" description="Disordered" evidence="1">
    <location>
        <begin position="770"/>
        <end position="800"/>
    </location>
</feature>
<dbReference type="PANTHER" id="PTHR23509">
    <property type="entry name" value="PA-PL1 PHOSPHOLIPASE FAMILY"/>
    <property type="match status" value="1"/>
</dbReference>